<gene>
    <name evidence="2" type="ORF">C5E16_10390</name>
</gene>
<evidence type="ECO:0000256" key="1">
    <source>
        <dbReference type="SAM" id="MobiDB-lite"/>
    </source>
</evidence>
<feature type="region of interest" description="Disordered" evidence="1">
    <location>
        <begin position="1"/>
        <end position="64"/>
    </location>
</feature>
<protein>
    <submittedName>
        <fullName evidence="2">Uncharacterized protein</fullName>
    </submittedName>
</protein>
<organism evidence="2 3">
    <name type="scientific">Clavibacter michiganensis</name>
    <dbReference type="NCBI Taxonomy" id="28447"/>
    <lineage>
        <taxon>Bacteria</taxon>
        <taxon>Bacillati</taxon>
        <taxon>Actinomycetota</taxon>
        <taxon>Actinomycetes</taxon>
        <taxon>Micrococcales</taxon>
        <taxon>Microbacteriaceae</taxon>
        <taxon>Clavibacter</taxon>
    </lineage>
</organism>
<name>A0A2S5VSK6_9MICO</name>
<evidence type="ECO:0000313" key="3">
    <source>
        <dbReference type="Proteomes" id="UP000239241"/>
    </source>
</evidence>
<proteinExistence type="predicted"/>
<feature type="compositionally biased region" description="Low complexity" evidence="1">
    <location>
        <begin position="15"/>
        <end position="25"/>
    </location>
</feature>
<evidence type="ECO:0000313" key="2">
    <source>
        <dbReference type="EMBL" id="PPF66863.1"/>
    </source>
</evidence>
<dbReference type="EMBL" id="PSXY01000016">
    <property type="protein sequence ID" value="PPF66863.1"/>
    <property type="molecule type" value="Genomic_DNA"/>
</dbReference>
<dbReference type="Proteomes" id="UP000239241">
    <property type="component" value="Unassembled WGS sequence"/>
</dbReference>
<reference evidence="2 3" key="1">
    <citation type="submission" date="2018-02" db="EMBL/GenBank/DDBJ databases">
        <title>Bacteriophage NCPPB3778 and a type I-E CRISPR drive the evolution of the US Biological Select Agent, Rathayibacter toxicus.</title>
        <authorList>
            <person name="Davis E.W.II."/>
            <person name="Tabima J.F."/>
            <person name="Weisberg A.J."/>
            <person name="Lopes L.D."/>
            <person name="Wiseman M.S."/>
            <person name="Wiseman M.S."/>
            <person name="Pupko T."/>
            <person name="Belcher M.S."/>
            <person name="Sechler A.J."/>
            <person name="Tancos M.A."/>
            <person name="Schroeder B.K."/>
            <person name="Murray T.D."/>
            <person name="Luster D.G."/>
            <person name="Schneider W.L."/>
            <person name="Rogers E."/>
            <person name="Andreote F.D."/>
            <person name="Grunwald N.J."/>
            <person name="Putnam M.L."/>
            <person name="Chang J.H."/>
        </authorList>
    </citation>
    <scope>NUCLEOTIDE SEQUENCE [LARGE SCALE GENOMIC DNA]</scope>
    <source>
        <strain evidence="2 3">AY1B3</strain>
    </source>
</reference>
<comment type="caution">
    <text evidence="2">The sequence shown here is derived from an EMBL/GenBank/DDBJ whole genome shotgun (WGS) entry which is preliminary data.</text>
</comment>
<sequence>MTDLLAAAHGATRTRPSAGGSSLRPGPRPLRLPPIGSCRDGAHHPVGSRTDPPEPADDAGPGTP</sequence>
<accession>A0A2S5VSK6</accession>
<dbReference type="AlphaFoldDB" id="A0A2S5VSK6"/>